<dbReference type="InterPro" id="IPR044978">
    <property type="entry name" value="GRV2/DNAJC13"/>
</dbReference>
<evidence type="ECO:0000256" key="1">
    <source>
        <dbReference type="SAM" id="MobiDB-lite"/>
    </source>
</evidence>
<reference evidence="3" key="1">
    <citation type="submission" date="2019-08" db="EMBL/GenBank/DDBJ databases">
        <title>The genome of the North American firefly Photinus pyralis.</title>
        <authorList>
            <consortium name="Photinus pyralis genome working group"/>
            <person name="Fallon T.R."/>
            <person name="Sander Lower S.E."/>
            <person name="Weng J.-K."/>
        </authorList>
    </citation>
    <scope>NUCLEOTIDE SEQUENCE</scope>
    <source>
        <strain evidence="3">TRF0915ILg1</strain>
        <tissue evidence="3">Whole body</tissue>
    </source>
</reference>
<evidence type="ECO:0000259" key="2">
    <source>
        <dbReference type="Pfam" id="PF19432"/>
    </source>
</evidence>
<dbReference type="OrthoDB" id="69656at2759"/>
<dbReference type="PANTHER" id="PTHR36983">
    <property type="entry name" value="DNAJ HOMOLOG SUBFAMILY C MEMBER 13"/>
    <property type="match status" value="1"/>
</dbReference>
<proteinExistence type="predicted"/>
<sequence length="652" mass="74458">MMPIKDNQDVACFYVTKHSWKGKYKRIFSVGTMGITTYNPTTLEVTNRWVYSDFIALTALRPTTNEFQITMKKEKGKIDNMKFSTEHRIDLMTQALKFRHLFAEKPKEILRYHAYKHHWSDMRLPVVLEVTPYSLDQLDPATNHLLASYCFKDFEGICTVSEYPGGFVVVCGGFGRLHLFQAVNCEEIKQKILENATSNLGINIKVLSRPITLEDFQSQRFGKYSDDEHLTSVSEFPVYKIHKVRHHEPVRRTLCLSETCLLERDPQTYSVCTLRPLGEIFALVRNNDNPQLFSIEYFNGHVRTYTTTDRDSLLASLLDGVRASGNRDVHVIMVPTQRGLRLGPLNLPVEEEAESIHVKFLLNPPPRHSFSECVHRFNANVPYSGLLYSVTQDGIFSENKDKLITGALQALVQKEGDQKAITSVELEAQFQALRRLVASKIGYACFTTLQGFREAVGTKVVTALRRNDYGVTHAAIDMVCALMHPMHDDYDLRQEQLNKSSLLQTKSFLESLLNMWVTHIEQGTGALVVSAMLDFLTFALCVPYSETTEGKQFDVLLEMVAERGRTSFRLFQINPLDMADYLYHMRKLTHQELMAELENLSDNDEVDAVYIPLEVDELTDEEDIDDNIMENEGNTAADVADTFEIQQPKKEN</sequence>
<feature type="region of interest" description="Disordered" evidence="1">
    <location>
        <begin position="630"/>
        <end position="652"/>
    </location>
</feature>
<comment type="caution">
    <text evidence="3">The sequence shown here is derived from an EMBL/GenBank/DDBJ whole genome shotgun (WGS) entry which is preliminary data.</text>
</comment>
<dbReference type="GO" id="GO:0007032">
    <property type="term" value="P:endosome organization"/>
    <property type="evidence" value="ECO:0007669"/>
    <property type="project" value="InterPro"/>
</dbReference>
<gene>
    <name evidence="3" type="ORF">ILUMI_18663</name>
</gene>
<feature type="domain" description="DnaJ homologue subfamily C GRV2/DNAJC13 N-terminal" evidence="2">
    <location>
        <begin position="12"/>
        <end position="574"/>
    </location>
</feature>
<name>A0A8K0CHT1_IGNLU</name>
<dbReference type="AlphaFoldDB" id="A0A8K0CHT1"/>
<protein>
    <recommendedName>
        <fullName evidence="2">DnaJ homologue subfamily C GRV2/DNAJC13 N-terminal domain-containing protein</fullName>
    </recommendedName>
</protein>
<dbReference type="GO" id="GO:2000641">
    <property type="term" value="P:regulation of early endosome to late endosome transport"/>
    <property type="evidence" value="ECO:0007669"/>
    <property type="project" value="InterPro"/>
</dbReference>
<dbReference type="Pfam" id="PF19432">
    <property type="entry name" value="RME-8_N"/>
    <property type="match status" value="1"/>
</dbReference>
<dbReference type="PANTHER" id="PTHR36983:SF2">
    <property type="entry name" value="DNAJ HOMOLOG SUBFAMILY C MEMBER 13"/>
    <property type="match status" value="1"/>
</dbReference>
<keyword evidence="4" id="KW-1185">Reference proteome</keyword>
<dbReference type="Proteomes" id="UP000801492">
    <property type="component" value="Unassembled WGS sequence"/>
</dbReference>
<dbReference type="InterPro" id="IPR045802">
    <property type="entry name" value="GRV2/DNAJC13_N"/>
</dbReference>
<dbReference type="GO" id="GO:0010008">
    <property type="term" value="C:endosome membrane"/>
    <property type="evidence" value="ECO:0007669"/>
    <property type="project" value="TreeGrafter"/>
</dbReference>
<evidence type="ECO:0000313" key="3">
    <source>
        <dbReference type="EMBL" id="KAF2887510.1"/>
    </source>
</evidence>
<dbReference type="EMBL" id="VTPC01083111">
    <property type="protein sequence ID" value="KAF2887510.1"/>
    <property type="molecule type" value="Genomic_DNA"/>
</dbReference>
<dbReference type="GO" id="GO:0006898">
    <property type="term" value="P:receptor-mediated endocytosis"/>
    <property type="evidence" value="ECO:0007669"/>
    <property type="project" value="TreeGrafter"/>
</dbReference>
<organism evidence="3 4">
    <name type="scientific">Ignelater luminosus</name>
    <name type="common">Cucubano</name>
    <name type="synonym">Pyrophorus luminosus</name>
    <dbReference type="NCBI Taxonomy" id="2038154"/>
    <lineage>
        <taxon>Eukaryota</taxon>
        <taxon>Metazoa</taxon>
        <taxon>Ecdysozoa</taxon>
        <taxon>Arthropoda</taxon>
        <taxon>Hexapoda</taxon>
        <taxon>Insecta</taxon>
        <taxon>Pterygota</taxon>
        <taxon>Neoptera</taxon>
        <taxon>Endopterygota</taxon>
        <taxon>Coleoptera</taxon>
        <taxon>Polyphaga</taxon>
        <taxon>Elateriformia</taxon>
        <taxon>Elateroidea</taxon>
        <taxon>Elateridae</taxon>
        <taxon>Agrypninae</taxon>
        <taxon>Pyrophorini</taxon>
        <taxon>Ignelater</taxon>
    </lineage>
</organism>
<evidence type="ECO:0000313" key="4">
    <source>
        <dbReference type="Proteomes" id="UP000801492"/>
    </source>
</evidence>
<accession>A0A8K0CHT1</accession>